<feature type="region of interest" description="Disordered" evidence="2">
    <location>
        <begin position="358"/>
        <end position="382"/>
    </location>
</feature>
<accession>E1F163</accession>
<dbReference type="OrthoDB" id="10254136at2759"/>
<dbReference type="Proteomes" id="UP000008974">
    <property type="component" value="Unassembled WGS sequence"/>
</dbReference>
<reference evidence="3 4" key="1">
    <citation type="journal article" date="2010" name="BMC Genomics">
        <title>Genome analysis and comparative genomics of a Giardia intestinalis assemblage E isolate.</title>
        <authorList>
            <person name="Jerlstrom-Hultqvist J."/>
            <person name="Franzen O."/>
            <person name="Ankarklev J."/>
            <person name="Xu F."/>
            <person name="Nohynkova E."/>
            <person name="Andersson J.O."/>
            <person name="Svard S.G."/>
            <person name="Andersson B."/>
        </authorList>
    </citation>
    <scope>NUCLEOTIDE SEQUENCE [LARGE SCALE GENOMIC DNA]</scope>
    <source>
        <strain evidence="3 4">P15</strain>
    </source>
</reference>
<sequence length="884" mass="99989">MRKNQRGYNLYDNFTGNRGYRGGSANQQLVTVNEDGVPLYQHSFGTLAVQAQQNTGQFTQNIPQSRERRHNRVLSAFTHHMSSDSSAKPVLLTTHHTDAHHLPDSDQDIPVSPSRHHEHPGKVHDTLGKQHTPDNHPCNVSFETGNSRLEQRICFEDELRDSITSLAYDNRVLNKLLDKLTENKKEIMSAYSHISSLEEQCTLKDDHIKSLRQHIAQIEQAKQYAEKTIYEYNLKLGDKFEKSIGDSRPSTKDVKLQTRLQSHVLSTILDRANVDVKYNIADFVQEENEDSDETRILVGTDQRDLCEEESQLNHIVDIVVSRYKTIEQEILKEEDFIPLCQICSHTILKNQLSKQLKQPDDLSHSTSESQEPNGSSTSDNLYHKERTMDEQIDDNIRLGTLLNKDFQADIESIKTETINNLSAEYALQMAVFLPNTHNLLINGLEMVCQHRSGLYAINFTNPYIRSTFQGNFNSVHDAQVPKAFSNRAEELRTTLIMNMQNELILRQRHRFNTLLSQKIPKVLFSHNTKDANILRVEATREHYLKYFRNYREYREITPADMLYEATRGHISRYYENCTDIQQSSKDQQPMPTGKRCGSAVTTSSGTYSAVYMGHGHGPSPGLSENDAFHTQVQLDLPNSIYEISDTLSTTSAHKHDSILKPEPVPLSMIIIEDQPTNTYSISLPSTTHIGTSISSPSDIQRTTHQASEKVKLNDNDSVVLNTTPEAPQTLNVRYPPRIIPSTAPKATIEHLSALEALALTNATENSLLERSNTRERPYAKALLPGIGQKSLGDEHNGQFLAMPMQHLPDISELRSSADREQDPEVSNKEPSVQRLTALEVSAALPISEASPLQQYRNKIQDLVQAFPSISDISAISEMTKHSDE</sequence>
<dbReference type="VEuPathDB" id="GiardiaDB:GLP15_2308"/>
<feature type="compositionally biased region" description="Polar residues" evidence="2">
    <location>
        <begin position="364"/>
        <end position="380"/>
    </location>
</feature>
<keyword evidence="1" id="KW-0175">Coiled coil</keyword>
<organism evidence="3 4">
    <name type="scientific">Giardia intestinalis (strain P15)</name>
    <name type="common">Giardia lamblia</name>
    <dbReference type="NCBI Taxonomy" id="658858"/>
    <lineage>
        <taxon>Eukaryota</taxon>
        <taxon>Metamonada</taxon>
        <taxon>Diplomonadida</taxon>
        <taxon>Hexamitidae</taxon>
        <taxon>Giardiinae</taxon>
        <taxon>Giardia</taxon>
    </lineage>
</organism>
<evidence type="ECO:0000256" key="2">
    <source>
        <dbReference type="SAM" id="MobiDB-lite"/>
    </source>
</evidence>
<evidence type="ECO:0000313" key="3">
    <source>
        <dbReference type="EMBL" id="EFO63782.1"/>
    </source>
</evidence>
<feature type="coiled-coil region" evidence="1">
    <location>
        <begin position="170"/>
        <end position="228"/>
    </location>
</feature>
<dbReference type="OMA" id="RYYENCT"/>
<protein>
    <submittedName>
        <fullName evidence="3">Uncharacterized protein</fullName>
    </submittedName>
</protein>
<proteinExistence type="predicted"/>
<dbReference type="EMBL" id="ACVC01000119">
    <property type="protein sequence ID" value="EFO63782.1"/>
    <property type="molecule type" value="Genomic_DNA"/>
</dbReference>
<dbReference type="AlphaFoldDB" id="E1F163"/>
<evidence type="ECO:0000256" key="1">
    <source>
        <dbReference type="SAM" id="Coils"/>
    </source>
</evidence>
<name>E1F163_GIAIA</name>
<feature type="region of interest" description="Disordered" evidence="2">
    <location>
        <begin position="98"/>
        <end position="123"/>
    </location>
</feature>
<gene>
    <name evidence="3" type="ORF">GLP15_2308</name>
</gene>
<evidence type="ECO:0000313" key="4">
    <source>
        <dbReference type="Proteomes" id="UP000008974"/>
    </source>
</evidence>
<comment type="caution">
    <text evidence="3">The sequence shown here is derived from an EMBL/GenBank/DDBJ whole genome shotgun (WGS) entry which is preliminary data.</text>
</comment>